<gene>
    <name evidence="1" type="ORF">PMAL9190_00016</name>
</gene>
<name>A0A1Y6M4J7_9GAMM</name>
<dbReference type="AlphaFoldDB" id="A0A1Y6M4J7"/>
<proteinExistence type="predicted"/>
<dbReference type="RefSeq" id="WP_087843361.1">
    <property type="nucleotide sequence ID" value="NZ_FYAK01000001.1"/>
</dbReference>
<organism evidence="1 2">
    <name type="scientific">Photobacterium malacitanum</name>
    <dbReference type="NCBI Taxonomy" id="2204294"/>
    <lineage>
        <taxon>Bacteria</taxon>
        <taxon>Pseudomonadati</taxon>
        <taxon>Pseudomonadota</taxon>
        <taxon>Gammaproteobacteria</taxon>
        <taxon>Vibrionales</taxon>
        <taxon>Vibrionaceae</taxon>
        <taxon>Photobacterium</taxon>
    </lineage>
</organism>
<dbReference type="Proteomes" id="UP000195963">
    <property type="component" value="Unassembled WGS sequence"/>
</dbReference>
<sequence length="166" mass="18948">MTSYSVKTYTRSIFDDDFEDDSIDDFCDDSLSVTDVCSEQADMFVTLIDNGIAVVDDSYHRMGDAPIRVGYRAVIDDNDLNIIRVNFVHIIDQGSRNLKAYNIEVKAVPETNTLYISIMPYMPFFTTILDMYDANKAQQIDALMQQAIDTLAKGWLFKRLLDKNQS</sequence>
<evidence type="ECO:0000313" key="1">
    <source>
        <dbReference type="EMBL" id="SMY31503.1"/>
    </source>
</evidence>
<keyword evidence="2" id="KW-1185">Reference proteome</keyword>
<protein>
    <submittedName>
        <fullName evidence="1">Uncharacterized protein</fullName>
    </submittedName>
</protein>
<evidence type="ECO:0000313" key="2">
    <source>
        <dbReference type="Proteomes" id="UP000195963"/>
    </source>
</evidence>
<dbReference type="EMBL" id="FYAK01000001">
    <property type="protein sequence ID" value="SMY31503.1"/>
    <property type="molecule type" value="Genomic_DNA"/>
</dbReference>
<reference evidence="2" key="1">
    <citation type="submission" date="2017-06" db="EMBL/GenBank/DDBJ databases">
        <authorList>
            <person name="Rodrigo-Torres L."/>
            <person name="Arahal R.D."/>
            <person name="Lucena T."/>
        </authorList>
    </citation>
    <scope>NUCLEOTIDE SEQUENCE [LARGE SCALE GENOMIC DNA]</scope>
    <source>
        <strain evidence="2">CECT 9190</strain>
    </source>
</reference>
<accession>A0A1Y6M4J7</accession>